<dbReference type="FunFam" id="3.40.50.720:FF:000084">
    <property type="entry name" value="Short-chain dehydrogenase reductase"/>
    <property type="match status" value="1"/>
</dbReference>
<dbReference type="PRINTS" id="PR00080">
    <property type="entry name" value="SDRFAMILY"/>
</dbReference>
<evidence type="ECO:0000313" key="6">
    <source>
        <dbReference type="Proteomes" id="UP000001549"/>
    </source>
</evidence>
<dbReference type="EMBL" id="CP002801">
    <property type="protein sequence ID" value="AEH11475.1"/>
    <property type="molecule type" value="Genomic_DNA"/>
</dbReference>
<sequence>MNGSREVALVTGGGRGIGAATARELGRRGYHVVINFRSNADAARAVALDIAAAGATAECVQADVCDHDQVERMVDTVLADRGHIDVLVCNANTVAPPFAPFASLAWKDFIDKVSGELAGAFFVTQHVLAAMRRHGGGRIVYVSSTAADYVGPGRLAHSTAKSALNTFSRHVAAEAAVYGVTVNTIAPGGVRTEATAAVLTPEREKHLEDHSILGRVLEPEDIAVVIAQTVDAGMRGVTGALIRIDAGFGVLVGGPSSST</sequence>
<evidence type="ECO:0000256" key="2">
    <source>
        <dbReference type="ARBA" id="ARBA00023002"/>
    </source>
</evidence>
<dbReference type="InterPro" id="IPR036291">
    <property type="entry name" value="NAD(P)-bd_dom_sf"/>
</dbReference>
<dbReference type="PANTHER" id="PTHR42879">
    <property type="entry name" value="3-OXOACYL-(ACYL-CARRIER-PROTEIN) REDUCTASE"/>
    <property type="match status" value="1"/>
</dbReference>
<dbReference type="KEGG" id="fsy:FsymDg_4210"/>
<evidence type="ECO:0000313" key="5">
    <source>
        <dbReference type="EMBL" id="AEH11475.1"/>
    </source>
</evidence>
<dbReference type="SMART" id="SM00822">
    <property type="entry name" value="PKS_KR"/>
    <property type="match status" value="1"/>
</dbReference>
<reference evidence="5 6" key="1">
    <citation type="submission" date="2011-05" db="EMBL/GenBank/DDBJ databases">
        <title>Complete sequence of chromosome of Frankia symbiont of Datisca glomerata.</title>
        <authorList>
            <consortium name="US DOE Joint Genome Institute"/>
            <person name="Lucas S."/>
            <person name="Han J."/>
            <person name="Lapidus A."/>
            <person name="Cheng J.-F."/>
            <person name="Goodwin L."/>
            <person name="Pitluck S."/>
            <person name="Peters L."/>
            <person name="Mikhailova N."/>
            <person name="Chertkov O."/>
            <person name="Teshima H."/>
            <person name="Han C."/>
            <person name="Tapia R."/>
            <person name="Land M."/>
            <person name="Hauser L."/>
            <person name="Kyrpides N."/>
            <person name="Ivanova N."/>
            <person name="Pagani I."/>
            <person name="Berry A."/>
            <person name="Pawlowski K."/>
            <person name="Persson T."/>
            <person name="Vanden Heuvel B."/>
            <person name="Benson D."/>
            <person name="Woyke T."/>
        </authorList>
    </citation>
    <scope>NUCLEOTIDE SEQUENCE [LARGE SCALE GENOMIC DNA]</scope>
    <source>
        <strain evidence="6">4085684</strain>
    </source>
</reference>
<dbReference type="Gene3D" id="3.40.50.720">
    <property type="entry name" value="NAD(P)-binding Rossmann-like Domain"/>
    <property type="match status" value="1"/>
</dbReference>
<proteinExistence type="inferred from homology"/>
<dbReference type="Pfam" id="PF00106">
    <property type="entry name" value="adh_short"/>
    <property type="match status" value="1"/>
</dbReference>
<dbReference type="STRING" id="656024.FsymDg_4210"/>
<dbReference type="EC" id="1.1.1.100" evidence="5"/>
<organism evidence="5 6">
    <name type="scientific">Candidatus Protofrankia datiscae</name>
    <dbReference type="NCBI Taxonomy" id="2716812"/>
    <lineage>
        <taxon>Bacteria</taxon>
        <taxon>Bacillati</taxon>
        <taxon>Actinomycetota</taxon>
        <taxon>Actinomycetes</taxon>
        <taxon>Frankiales</taxon>
        <taxon>Frankiaceae</taxon>
        <taxon>Protofrankia</taxon>
    </lineage>
</organism>
<dbReference type="Proteomes" id="UP000001549">
    <property type="component" value="Chromosome"/>
</dbReference>
<feature type="domain" description="Ketoreductase" evidence="4">
    <location>
        <begin position="6"/>
        <end position="188"/>
    </location>
</feature>
<dbReference type="AlphaFoldDB" id="F8AX23"/>
<gene>
    <name evidence="5" type="ordered locus">FsymDg_4210</name>
</gene>
<name>F8AX23_9ACTN</name>
<dbReference type="HOGENOM" id="CLU_010194_1_3_11"/>
<protein>
    <submittedName>
        <fullName evidence="5">3-oxoacyl-(Acyl-carrier-protein) reductase</fullName>
        <ecNumber evidence="5">1.1.1.100</ecNumber>
    </submittedName>
</protein>
<dbReference type="InterPro" id="IPR002347">
    <property type="entry name" value="SDR_fam"/>
</dbReference>
<evidence type="ECO:0000259" key="4">
    <source>
        <dbReference type="SMART" id="SM00822"/>
    </source>
</evidence>
<dbReference type="RefSeq" id="WP_013875342.1">
    <property type="nucleotide sequence ID" value="NC_015656.1"/>
</dbReference>
<dbReference type="SUPFAM" id="SSF51735">
    <property type="entry name" value="NAD(P)-binding Rossmann-fold domains"/>
    <property type="match status" value="1"/>
</dbReference>
<dbReference type="PRINTS" id="PR00081">
    <property type="entry name" value="GDHRDH"/>
</dbReference>
<dbReference type="GO" id="GO:0004316">
    <property type="term" value="F:3-oxoacyl-[acyl-carrier-protein] reductase (NADPH) activity"/>
    <property type="evidence" value="ECO:0007669"/>
    <property type="project" value="UniProtKB-EC"/>
</dbReference>
<keyword evidence="2 5" id="KW-0560">Oxidoreductase</keyword>
<dbReference type="InterPro" id="IPR050259">
    <property type="entry name" value="SDR"/>
</dbReference>
<dbReference type="PANTHER" id="PTHR42879:SF2">
    <property type="entry name" value="3-OXOACYL-[ACYL-CARRIER-PROTEIN] REDUCTASE FABG"/>
    <property type="match status" value="1"/>
</dbReference>
<evidence type="ECO:0000256" key="3">
    <source>
        <dbReference type="RuleBase" id="RU000363"/>
    </source>
</evidence>
<evidence type="ECO:0000256" key="1">
    <source>
        <dbReference type="ARBA" id="ARBA00006484"/>
    </source>
</evidence>
<dbReference type="eggNOG" id="COG1028">
    <property type="taxonomic scope" value="Bacteria"/>
</dbReference>
<dbReference type="InterPro" id="IPR057326">
    <property type="entry name" value="KR_dom"/>
</dbReference>
<keyword evidence="6" id="KW-1185">Reference proteome</keyword>
<comment type="similarity">
    <text evidence="1 3">Belongs to the short-chain dehydrogenases/reductases (SDR) family.</text>
</comment>
<accession>F8AX23</accession>